<sequence length="81" mass="8988">MLPELRSQFAYTLEVVVATQLGDEPELAAQAQTLAAAVRNASTLKAMDELLADIKRFAFRLEFLTEDRKRAAQRCSNCSSP</sequence>
<dbReference type="Proteomes" id="UP000886602">
    <property type="component" value="Unassembled WGS sequence"/>
</dbReference>
<dbReference type="EMBL" id="JADJNC010000060">
    <property type="protein sequence ID" value="MBK7425016.1"/>
    <property type="molecule type" value="Genomic_DNA"/>
</dbReference>
<organism evidence="1 2">
    <name type="scientific">Candidatus Propionivibrio dominans</name>
    <dbReference type="NCBI Taxonomy" id="2954373"/>
    <lineage>
        <taxon>Bacteria</taxon>
        <taxon>Pseudomonadati</taxon>
        <taxon>Pseudomonadota</taxon>
        <taxon>Betaproteobacteria</taxon>
        <taxon>Rhodocyclales</taxon>
        <taxon>Rhodocyclaceae</taxon>
        <taxon>Propionivibrio</taxon>
    </lineage>
</organism>
<proteinExistence type="predicted"/>
<protein>
    <submittedName>
        <fullName evidence="1">Uncharacterized protein</fullName>
    </submittedName>
</protein>
<comment type="caution">
    <text evidence="1">The sequence shown here is derived from an EMBL/GenBank/DDBJ whole genome shotgun (WGS) entry which is preliminary data.</text>
</comment>
<gene>
    <name evidence="1" type="ORF">IPJ48_19140</name>
</gene>
<reference evidence="1" key="1">
    <citation type="submission" date="2020-10" db="EMBL/GenBank/DDBJ databases">
        <title>Connecting structure to function with the recovery of over 1000 high-quality activated sludge metagenome-assembled genomes encoding full-length rRNA genes using long-read sequencing.</title>
        <authorList>
            <person name="Singleton C.M."/>
            <person name="Petriglieri F."/>
            <person name="Kristensen J.M."/>
            <person name="Kirkegaard R.H."/>
            <person name="Michaelsen T.Y."/>
            <person name="Andersen M.H."/>
            <person name="Karst S.M."/>
            <person name="Dueholm M.S."/>
            <person name="Nielsen P.H."/>
            <person name="Albertsen M."/>
        </authorList>
    </citation>
    <scope>NUCLEOTIDE SEQUENCE</scope>
    <source>
        <strain evidence="1">EsbW_18-Q3-R4-48_MAXAC.044</strain>
    </source>
</reference>
<name>A0A9D7FHT0_9RHOO</name>
<accession>A0A9D7FHT0</accession>
<evidence type="ECO:0000313" key="2">
    <source>
        <dbReference type="Proteomes" id="UP000886602"/>
    </source>
</evidence>
<evidence type="ECO:0000313" key="1">
    <source>
        <dbReference type="EMBL" id="MBK7425016.1"/>
    </source>
</evidence>
<dbReference type="AlphaFoldDB" id="A0A9D7FHT0"/>